<sequence>MNESGLKALKKQYDEEGYAVFENVLDAGLMAEAKEHIEWLMRKYPGVRPEQLGNMYITDDPFWVRLIGDDRLLDIAEQFIGPDIALFASHYISKPPFDGKPVLWHQDGSYWPLEPMNVITLWLAVDDSLPENGCMRVIPGTQTMNLHEMKRYTDVDSVLESEVDPALVEESKAVDLVLKSGSVSVHHPNIIHGSEANHSPLRRCGLTIRYIPTSTRIKAETWPSAFLLRGEAVPGINEYLPKPRYIEGVHMPFKGQEDWV</sequence>
<proteinExistence type="predicted"/>
<dbReference type="PANTHER" id="PTHR20883">
    <property type="entry name" value="PHYTANOYL-COA DIOXYGENASE DOMAIN CONTAINING 1"/>
    <property type="match status" value="1"/>
</dbReference>
<keyword evidence="2" id="KW-1185">Reference proteome</keyword>
<reference evidence="1" key="1">
    <citation type="journal article" date="2014" name="Int. J. Syst. Evol. Microbiol.">
        <title>Complete genome sequence of Corynebacterium casei LMG S-19264T (=DSM 44701T), isolated from a smear-ripened cheese.</title>
        <authorList>
            <consortium name="US DOE Joint Genome Institute (JGI-PGF)"/>
            <person name="Walter F."/>
            <person name="Albersmeier A."/>
            <person name="Kalinowski J."/>
            <person name="Ruckert C."/>
        </authorList>
    </citation>
    <scope>NUCLEOTIDE SEQUENCE</scope>
    <source>
        <strain evidence="1">CGMCC 1.15178</strain>
    </source>
</reference>
<evidence type="ECO:0000313" key="1">
    <source>
        <dbReference type="EMBL" id="GGD82048.1"/>
    </source>
</evidence>
<dbReference type="RefSeq" id="WP_188995153.1">
    <property type="nucleotide sequence ID" value="NZ_BMHP01000003.1"/>
</dbReference>
<organism evidence="1 2">
    <name type="scientific">Paenibacillus nasutitermitis</name>
    <dbReference type="NCBI Taxonomy" id="1652958"/>
    <lineage>
        <taxon>Bacteria</taxon>
        <taxon>Bacillati</taxon>
        <taxon>Bacillota</taxon>
        <taxon>Bacilli</taxon>
        <taxon>Bacillales</taxon>
        <taxon>Paenibacillaceae</taxon>
        <taxon>Paenibacillus</taxon>
    </lineage>
</organism>
<dbReference type="GO" id="GO:0005506">
    <property type="term" value="F:iron ion binding"/>
    <property type="evidence" value="ECO:0007669"/>
    <property type="project" value="UniProtKB-ARBA"/>
</dbReference>
<protein>
    <recommendedName>
        <fullName evidence="3">Phytanoyl-CoA dioxygenase family protein</fullName>
    </recommendedName>
</protein>
<dbReference type="AlphaFoldDB" id="A0A916Z9A2"/>
<dbReference type="EMBL" id="BMHP01000003">
    <property type="protein sequence ID" value="GGD82048.1"/>
    <property type="molecule type" value="Genomic_DNA"/>
</dbReference>
<dbReference type="Pfam" id="PF05721">
    <property type="entry name" value="PhyH"/>
    <property type="match status" value="1"/>
</dbReference>
<dbReference type="PANTHER" id="PTHR20883:SF48">
    <property type="entry name" value="ECTOINE DIOXYGENASE"/>
    <property type="match status" value="1"/>
</dbReference>
<comment type="caution">
    <text evidence="1">The sequence shown here is derived from an EMBL/GenBank/DDBJ whole genome shotgun (WGS) entry which is preliminary data.</text>
</comment>
<gene>
    <name evidence="1" type="ORF">GCM10010911_45200</name>
</gene>
<dbReference type="GO" id="GO:0016706">
    <property type="term" value="F:2-oxoglutarate-dependent dioxygenase activity"/>
    <property type="evidence" value="ECO:0007669"/>
    <property type="project" value="UniProtKB-ARBA"/>
</dbReference>
<accession>A0A916Z9A2</accession>
<reference evidence="1" key="2">
    <citation type="submission" date="2020-09" db="EMBL/GenBank/DDBJ databases">
        <authorList>
            <person name="Sun Q."/>
            <person name="Zhou Y."/>
        </authorList>
    </citation>
    <scope>NUCLEOTIDE SEQUENCE</scope>
    <source>
        <strain evidence="1">CGMCC 1.15178</strain>
    </source>
</reference>
<dbReference type="InterPro" id="IPR008775">
    <property type="entry name" value="Phytyl_CoA_dOase-like"/>
</dbReference>
<evidence type="ECO:0008006" key="3">
    <source>
        <dbReference type="Google" id="ProtNLM"/>
    </source>
</evidence>
<dbReference type="Gene3D" id="2.60.120.620">
    <property type="entry name" value="q2cbj1_9rhob like domain"/>
    <property type="match status" value="1"/>
</dbReference>
<evidence type="ECO:0000313" key="2">
    <source>
        <dbReference type="Proteomes" id="UP000612456"/>
    </source>
</evidence>
<dbReference type="SUPFAM" id="SSF51197">
    <property type="entry name" value="Clavaminate synthase-like"/>
    <property type="match status" value="1"/>
</dbReference>
<dbReference type="Proteomes" id="UP000612456">
    <property type="component" value="Unassembled WGS sequence"/>
</dbReference>
<name>A0A916Z9A2_9BACL</name>